<evidence type="ECO:0000256" key="17">
    <source>
        <dbReference type="ARBA" id="ARBA00023192"/>
    </source>
</evidence>
<dbReference type="EC" id="6.1.1.16" evidence="19"/>
<keyword evidence="14 20" id="KW-0663">Pyridoxal phosphate</keyword>
<dbReference type="SUPFAM" id="SSF53686">
    <property type="entry name" value="Tryptophan synthase beta subunit-like PLP-dependent enzymes"/>
    <property type="match status" value="1"/>
</dbReference>
<keyword evidence="10" id="KW-0479">Metal-binding</keyword>
<evidence type="ECO:0000256" key="18">
    <source>
        <dbReference type="ARBA" id="ARBA00047931"/>
    </source>
</evidence>
<feature type="modified residue" description="N6-(pyridoxal phosphate)lysine" evidence="21">
    <location>
        <position position="45"/>
    </location>
</feature>
<comment type="caution">
    <text evidence="23">The sequence shown here is derived from an EMBL/GenBank/DDBJ whole genome shotgun (WGS) entry which is preliminary data.</text>
</comment>
<dbReference type="Gene3D" id="1.20.120.1910">
    <property type="entry name" value="Cysteine-tRNA ligase, C-terminal anti-codon recognition domain"/>
    <property type="match status" value="1"/>
</dbReference>
<dbReference type="EMBL" id="DTHB01000016">
    <property type="protein sequence ID" value="HGB13852.1"/>
    <property type="molecule type" value="Genomic_DNA"/>
</dbReference>
<evidence type="ECO:0000256" key="13">
    <source>
        <dbReference type="ARBA" id="ARBA00022840"/>
    </source>
</evidence>
<dbReference type="PANTHER" id="PTHR10314">
    <property type="entry name" value="CYSTATHIONINE BETA-SYNTHASE"/>
    <property type="match status" value="1"/>
</dbReference>
<evidence type="ECO:0000259" key="22">
    <source>
        <dbReference type="SMART" id="SM00840"/>
    </source>
</evidence>
<evidence type="ECO:0000256" key="5">
    <source>
        <dbReference type="ARBA" id="ARBA00007103"/>
    </source>
</evidence>
<name>A0A7C3WL91_9BACT</name>
<dbReference type="Pfam" id="PF09190">
    <property type="entry name" value="DALR_2"/>
    <property type="match status" value="1"/>
</dbReference>
<dbReference type="InterPro" id="IPR056411">
    <property type="entry name" value="CysS_C"/>
</dbReference>
<dbReference type="Gene3D" id="3.40.50.620">
    <property type="entry name" value="HUPs"/>
    <property type="match status" value="1"/>
</dbReference>
<keyword evidence="12" id="KW-0862">Zinc</keyword>
<evidence type="ECO:0000313" key="23">
    <source>
        <dbReference type="EMBL" id="HGB13852.1"/>
    </source>
</evidence>
<evidence type="ECO:0000256" key="14">
    <source>
        <dbReference type="ARBA" id="ARBA00022898"/>
    </source>
</evidence>
<comment type="caution">
    <text evidence="19">Lacks conserved residue(s) required for the propagation of feature annotation.</text>
</comment>
<dbReference type="GO" id="GO:0006423">
    <property type="term" value="P:cysteinyl-tRNA aminoacylation"/>
    <property type="evidence" value="ECO:0007669"/>
    <property type="project" value="UniProtKB-UniRule"/>
</dbReference>
<sequence>MKRRANTILELVGETPIVRLNRLNPNPRVEVYVKLEYFNPGGSVKDRPALAMIEAAEASGELTPDKTVIEATSGNTGIGLALVCAVKGYRLLLAMPESASTERKRILKALGAELLLTPAHLGTDGAIEEVYRLAREHPEAYFLVDQFNNPANPASHQATAREIWEQTEGRVTHVVATMGTTGTLMGLCRYLKEFNPEIRVIGVEPYLGHAIQGLKNLKESYVPGIFVKGQADEIVHIEDEEAFETARRLAREEGLFLGMSSGAAVAVARSLARELEEGLIVALAPDGGERYLSTPLFVEKEVPTLQFYNILTRVKEPFESFREGEATLYVDGPVLHSHLSLNLARRLVVADLLQRYLRYRAFKVRQVVSLIDLDDRAIAGAAAAGQDLREFTRQFREALDQDLEALRIAADNSLFPLASEHMEEMVELTRRLLERGFAYEKLRSVYFDISRFKGYGRLSRLDLSKIKVGKTVDLDEYAKENPRDFTLLKRAKLSELKKGVFFTTPWGKVRPSWHLECAAMALKHLGQTTVDFHVGGIESLFPHEENENALFVAATGRPMARFWLHCDLVLKDGRPLREEGEVTVRDLLHRGIKGEDVRYFLLATHYRKPLTFSEESLKAAARARARLDRFLERLSLATGSDNRLAQVEERLFRLKKDVVAALDDDLHISRALSAVFACVAELNLEMDQGRLGKDSALAVLSRFAELDEIFGIMNQPEPGHDAFIEARLAEREAARKRKDWGTADRIRAELAAQGIEVLDTPAGPRWRRRT</sequence>
<dbReference type="InterPro" id="IPR014729">
    <property type="entry name" value="Rossmann-like_a/b/a_fold"/>
</dbReference>
<dbReference type="InterPro" id="IPR032678">
    <property type="entry name" value="tRNA-synt_1_cat_dom"/>
</dbReference>
<dbReference type="InterPro" id="IPR036052">
    <property type="entry name" value="TrpB-like_PALP_sf"/>
</dbReference>
<dbReference type="InterPro" id="IPR050214">
    <property type="entry name" value="Cys_Synth/Cystath_Beta-Synth"/>
</dbReference>
<keyword evidence="13 19" id="KW-0067">ATP-binding</keyword>
<evidence type="ECO:0000256" key="16">
    <source>
        <dbReference type="ARBA" id="ARBA00023146"/>
    </source>
</evidence>
<dbReference type="SUPFAM" id="SSF47323">
    <property type="entry name" value="Anticodon-binding domain of a subclass of class I aminoacyl-tRNA synthetases"/>
    <property type="match status" value="1"/>
</dbReference>
<dbReference type="GO" id="GO:0046872">
    <property type="term" value="F:metal ion binding"/>
    <property type="evidence" value="ECO:0007669"/>
    <property type="project" value="UniProtKB-KW"/>
</dbReference>
<dbReference type="Pfam" id="PF00291">
    <property type="entry name" value="PALP"/>
    <property type="match status" value="1"/>
</dbReference>
<evidence type="ECO:0000256" key="6">
    <source>
        <dbReference type="ARBA" id="ARBA00011245"/>
    </source>
</evidence>
<evidence type="ECO:0000256" key="1">
    <source>
        <dbReference type="ARBA" id="ARBA00001933"/>
    </source>
</evidence>
<dbReference type="InterPro" id="IPR024909">
    <property type="entry name" value="Cys-tRNA/MSH_ligase"/>
</dbReference>
<dbReference type="InterPro" id="IPR015803">
    <property type="entry name" value="Cys-tRNA-ligase"/>
</dbReference>
<dbReference type="InterPro" id="IPR001926">
    <property type="entry name" value="TrpB-like_PALP"/>
</dbReference>
<keyword evidence="11 19" id="KW-0547">Nucleotide-binding</keyword>
<dbReference type="NCBIfam" id="TIGR01136">
    <property type="entry name" value="cysKM"/>
    <property type="match status" value="1"/>
</dbReference>
<dbReference type="SUPFAM" id="SSF52374">
    <property type="entry name" value="Nucleotidylyl transferase"/>
    <property type="match status" value="1"/>
</dbReference>
<dbReference type="AlphaFoldDB" id="A0A7C3WL91"/>
<dbReference type="Gene3D" id="3.40.50.1100">
    <property type="match status" value="2"/>
</dbReference>
<dbReference type="PRINTS" id="PR00983">
    <property type="entry name" value="TRNASYNTHCYS"/>
</dbReference>
<dbReference type="GO" id="GO:0006535">
    <property type="term" value="P:cysteine biosynthetic process from serine"/>
    <property type="evidence" value="ECO:0007669"/>
    <property type="project" value="InterPro"/>
</dbReference>
<accession>A0A7C3WL91</accession>
<dbReference type="CDD" id="cd01561">
    <property type="entry name" value="CBS_like"/>
    <property type="match status" value="1"/>
</dbReference>
<evidence type="ECO:0000256" key="10">
    <source>
        <dbReference type="ARBA" id="ARBA00022723"/>
    </source>
</evidence>
<dbReference type="GO" id="GO:0004817">
    <property type="term" value="F:cysteine-tRNA ligase activity"/>
    <property type="evidence" value="ECO:0007669"/>
    <property type="project" value="UniProtKB-UniRule"/>
</dbReference>
<dbReference type="PROSITE" id="PS00901">
    <property type="entry name" value="CYS_SYNTHASE"/>
    <property type="match status" value="1"/>
</dbReference>
<evidence type="ECO:0000256" key="4">
    <source>
        <dbReference type="ARBA" id="ARBA00005594"/>
    </source>
</evidence>
<reference evidence="23" key="1">
    <citation type="journal article" date="2020" name="mSystems">
        <title>Genome- and Community-Level Interaction Insights into Carbon Utilization and Element Cycling Functions of Hydrothermarchaeota in Hydrothermal Sediment.</title>
        <authorList>
            <person name="Zhou Z."/>
            <person name="Liu Y."/>
            <person name="Xu W."/>
            <person name="Pan J."/>
            <person name="Luo Z.H."/>
            <person name="Li M."/>
        </authorList>
    </citation>
    <scope>NUCLEOTIDE SEQUENCE [LARGE SCALE GENOMIC DNA]</scope>
    <source>
        <strain evidence="23">SpSt-776</strain>
    </source>
</reference>
<dbReference type="HAMAP" id="MF_00041">
    <property type="entry name" value="Cys_tRNA_synth"/>
    <property type="match status" value="1"/>
</dbReference>
<dbReference type="GO" id="GO:0005737">
    <property type="term" value="C:cytoplasm"/>
    <property type="evidence" value="ECO:0007669"/>
    <property type="project" value="UniProtKB-SubCell"/>
</dbReference>
<keyword evidence="16 19" id="KW-0030">Aminoacyl-tRNA synthetase</keyword>
<feature type="binding site" evidence="20">
    <location>
        <position position="260"/>
    </location>
    <ligand>
        <name>pyridoxal 5'-phosphate</name>
        <dbReference type="ChEBI" id="CHEBI:597326"/>
    </ligand>
</feature>
<protein>
    <recommendedName>
        <fullName evidence="19">Cysteine--tRNA ligase</fullName>
        <ecNumber evidence="19">6.1.1.16</ecNumber>
    </recommendedName>
    <alternativeName>
        <fullName evidence="19">Cysteinyl-tRNA synthetase</fullName>
        <shortName evidence="19">CysRS</shortName>
    </alternativeName>
</protein>
<dbReference type="InterPro" id="IPR009080">
    <property type="entry name" value="tRNAsynth_Ia_anticodon-bd"/>
</dbReference>
<comment type="catalytic activity">
    <reaction evidence="19">
        <text>tRNA(Cys) + L-cysteine + ATP = L-cysteinyl-tRNA(Cys) + AMP + diphosphate</text>
        <dbReference type="Rhea" id="RHEA:17773"/>
        <dbReference type="Rhea" id="RHEA-COMP:9661"/>
        <dbReference type="Rhea" id="RHEA-COMP:9679"/>
        <dbReference type="ChEBI" id="CHEBI:30616"/>
        <dbReference type="ChEBI" id="CHEBI:33019"/>
        <dbReference type="ChEBI" id="CHEBI:35235"/>
        <dbReference type="ChEBI" id="CHEBI:78442"/>
        <dbReference type="ChEBI" id="CHEBI:78517"/>
        <dbReference type="ChEBI" id="CHEBI:456215"/>
        <dbReference type="EC" id="6.1.1.16"/>
    </reaction>
</comment>
<evidence type="ECO:0000256" key="12">
    <source>
        <dbReference type="ARBA" id="ARBA00022833"/>
    </source>
</evidence>
<keyword evidence="19" id="KW-0963">Cytoplasm</keyword>
<evidence type="ECO:0000256" key="2">
    <source>
        <dbReference type="ARBA" id="ARBA00001947"/>
    </source>
</evidence>
<evidence type="ECO:0000256" key="15">
    <source>
        <dbReference type="ARBA" id="ARBA00022917"/>
    </source>
</evidence>
<evidence type="ECO:0000256" key="3">
    <source>
        <dbReference type="ARBA" id="ARBA00004962"/>
    </source>
</evidence>
<dbReference type="GO" id="GO:0004124">
    <property type="term" value="F:cysteine synthase activity"/>
    <property type="evidence" value="ECO:0007669"/>
    <property type="project" value="UniProtKB-EC"/>
</dbReference>
<comment type="similarity">
    <text evidence="5">Belongs to the cysteine synthase/cystathionine beta-synthase family.</text>
</comment>
<evidence type="ECO:0000256" key="9">
    <source>
        <dbReference type="ARBA" id="ARBA00022679"/>
    </source>
</evidence>
<keyword evidence="15 19" id="KW-0648">Protein biosynthesis</keyword>
<comment type="cofactor">
    <cofactor evidence="2">
        <name>Zn(2+)</name>
        <dbReference type="ChEBI" id="CHEBI:29105"/>
    </cofactor>
</comment>
<comment type="catalytic activity">
    <reaction evidence="18">
        <text>O-acetyl-L-serine + hydrogen sulfide = L-cysteine + acetate</text>
        <dbReference type="Rhea" id="RHEA:14829"/>
        <dbReference type="ChEBI" id="CHEBI:29919"/>
        <dbReference type="ChEBI" id="CHEBI:30089"/>
        <dbReference type="ChEBI" id="CHEBI:35235"/>
        <dbReference type="ChEBI" id="CHEBI:58340"/>
        <dbReference type="EC" id="2.5.1.47"/>
    </reaction>
</comment>
<dbReference type="UniPathway" id="UPA00136">
    <property type="reaction ID" value="UER00200"/>
</dbReference>
<comment type="subcellular location">
    <subcellularLocation>
        <location evidence="19">Cytoplasm</location>
    </subcellularLocation>
</comment>
<dbReference type="Pfam" id="PF23493">
    <property type="entry name" value="CysS_C"/>
    <property type="match status" value="1"/>
</dbReference>
<evidence type="ECO:0000256" key="11">
    <source>
        <dbReference type="ARBA" id="ARBA00022741"/>
    </source>
</evidence>
<keyword evidence="8" id="KW-0028">Amino-acid biosynthesis</keyword>
<organism evidence="23">
    <name type="scientific">Desulfobacca acetoxidans</name>
    <dbReference type="NCBI Taxonomy" id="60893"/>
    <lineage>
        <taxon>Bacteria</taxon>
        <taxon>Pseudomonadati</taxon>
        <taxon>Thermodesulfobacteriota</taxon>
        <taxon>Desulfobaccia</taxon>
        <taxon>Desulfobaccales</taxon>
        <taxon>Desulfobaccaceae</taxon>
        <taxon>Desulfobacca</taxon>
    </lineage>
</organism>
<feature type="domain" description="Cysteinyl-tRNA synthetase class Ia DALR" evidence="22">
    <location>
        <begin position="657"/>
        <end position="724"/>
    </location>
</feature>
<evidence type="ECO:0000256" key="19">
    <source>
        <dbReference type="HAMAP-Rule" id="MF_00041"/>
    </source>
</evidence>
<dbReference type="SMART" id="SM00840">
    <property type="entry name" value="DALR_2"/>
    <property type="match status" value="1"/>
</dbReference>
<dbReference type="InterPro" id="IPR015273">
    <property type="entry name" value="Cys-tRNA-synt_Ia_DALR"/>
</dbReference>
<dbReference type="InterPro" id="IPR005856">
    <property type="entry name" value="Cys_synth"/>
</dbReference>
<dbReference type="FunFam" id="3.40.50.1100:FF:000003">
    <property type="entry name" value="Cystathionine beta-synthase"/>
    <property type="match status" value="1"/>
</dbReference>
<feature type="binding site" evidence="20">
    <location>
        <begin position="179"/>
        <end position="183"/>
    </location>
    <ligand>
        <name>pyridoxal 5'-phosphate</name>
        <dbReference type="ChEBI" id="CHEBI:597326"/>
    </ligand>
</feature>
<feature type="binding site" evidence="20">
    <location>
        <position position="75"/>
    </location>
    <ligand>
        <name>pyridoxal 5'-phosphate</name>
        <dbReference type="ChEBI" id="CHEBI:597326"/>
    </ligand>
</feature>
<keyword evidence="9 23" id="KW-0808">Transferase</keyword>
<comment type="cofactor">
    <cofactor evidence="1 20">
        <name>pyridoxal 5'-phosphate</name>
        <dbReference type="ChEBI" id="CHEBI:597326"/>
    </cofactor>
</comment>
<comment type="subunit">
    <text evidence="6 19">Monomer.</text>
</comment>
<dbReference type="Pfam" id="PF01406">
    <property type="entry name" value="tRNA-synt_1e"/>
    <property type="match status" value="1"/>
</dbReference>
<dbReference type="GO" id="GO:0005524">
    <property type="term" value="F:ATP binding"/>
    <property type="evidence" value="ECO:0007669"/>
    <property type="project" value="UniProtKB-UniRule"/>
</dbReference>
<keyword evidence="7 19" id="KW-0436">Ligase</keyword>
<evidence type="ECO:0000256" key="8">
    <source>
        <dbReference type="ARBA" id="ARBA00022605"/>
    </source>
</evidence>
<evidence type="ECO:0000256" key="20">
    <source>
        <dbReference type="PIRSR" id="PIRSR605856-50"/>
    </source>
</evidence>
<evidence type="ECO:0000256" key="7">
    <source>
        <dbReference type="ARBA" id="ARBA00022598"/>
    </source>
</evidence>
<proteinExistence type="inferred from homology"/>
<evidence type="ECO:0000256" key="21">
    <source>
        <dbReference type="PIRSR" id="PIRSR605856-51"/>
    </source>
</evidence>
<comment type="similarity">
    <text evidence="4 19">Belongs to the class-I aminoacyl-tRNA synthetase family.</text>
</comment>
<keyword evidence="17" id="KW-0198">Cysteine biosynthesis</keyword>
<dbReference type="InterPro" id="IPR001216">
    <property type="entry name" value="P-phosphate_BS"/>
</dbReference>
<gene>
    <name evidence="19" type="primary">cysS</name>
    <name evidence="23" type="ORF">ENV62_01240</name>
</gene>
<comment type="pathway">
    <text evidence="3">Amino-acid biosynthesis; L-cysteine biosynthesis; L-cysteine from L-serine: step 2/2.</text>
</comment>